<reference evidence="2" key="2">
    <citation type="submission" date="2020-06" db="EMBL/GenBank/DDBJ databases">
        <authorList>
            <person name="Sheffer M."/>
        </authorList>
    </citation>
    <scope>NUCLEOTIDE SEQUENCE</scope>
</reference>
<feature type="compositionally biased region" description="Basic and acidic residues" evidence="1">
    <location>
        <begin position="10"/>
        <end position="19"/>
    </location>
</feature>
<feature type="region of interest" description="Disordered" evidence="1">
    <location>
        <begin position="1"/>
        <end position="20"/>
    </location>
</feature>
<dbReference type="EMBL" id="JABXBU010000030">
    <property type="protein sequence ID" value="KAF8785756.1"/>
    <property type="molecule type" value="Genomic_DNA"/>
</dbReference>
<dbReference type="Proteomes" id="UP000807504">
    <property type="component" value="Unassembled WGS sequence"/>
</dbReference>
<comment type="caution">
    <text evidence="2">The sequence shown here is derived from an EMBL/GenBank/DDBJ whole genome shotgun (WGS) entry which is preliminary data.</text>
</comment>
<gene>
    <name evidence="2" type="ORF">HNY73_011262</name>
</gene>
<name>A0A8T0F3J5_ARGBR</name>
<keyword evidence="3" id="KW-1185">Reference proteome</keyword>
<organism evidence="2 3">
    <name type="scientific">Argiope bruennichi</name>
    <name type="common">Wasp spider</name>
    <name type="synonym">Aranea bruennichi</name>
    <dbReference type="NCBI Taxonomy" id="94029"/>
    <lineage>
        <taxon>Eukaryota</taxon>
        <taxon>Metazoa</taxon>
        <taxon>Ecdysozoa</taxon>
        <taxon>Arthropoda</taxon>
        <taxon>Chelicerata</taxon>
        <taxon>Arachnida</taxon>
        <taxon>Araneae</taxon>
        <taxon>Araneomorphae</taxon>
        <taxon>Entelegynae</taxon>
        <taxon>Araneoidea</taxon>
        <taxon>Araneidae</taxon>
        <taxon>Argiope</taxon>
    </lineage>
</organism>
<proteinExistence type="predicted"/>
<protein>
    <submittedName>
        <fullName evidence="2">Uncharacterized protein</fullName>
    </submittedName>
</protein>
<reference evidence="2" key="1">
    <citation type="journal article" date="2020" name="bioRxiv">
        <title>Chromosome-level reference genome of the European wasp spider Argiope bruennichi: a resource for studies on range expansion and evolutionary adaptation.</title>
        <authorList>
            <person name="Sheffer M.M."/>
            <person name="Hoppe A."/>
            <person name="Krehenwinkel H."/>
            <person name="Uhl G."/>
            <person name="Kuss A.W."/>
            <person name="Jensen L."/>
            <person name="Jensen C."/>
            <person name="Gillespie R.G."/>
            <person name="Hoff K.J."/>
            <person name="Prost S."/>
        </authorList>
    </citation>
    <scope>NUCLEOTIDE SEQUENCE</scope>
</reference>
<evidence type="ECO:0000313" key="3">
    <source>
        <dbReference type="Proteomes" id="UP000807504"/>
    </source>
</evidence>
<accession>A0A8T0F3J5</accession>
<dbReference type="AlphaFoldDB" id="A0A8T0F3J5"/>
<evidence type="ECO:0000256" key="1">
    <source>
        <dbReference type="SAM" id="MobiDB-lite"/>
    </source>
</evidence>
<evidence type="ECO:0000313" key="2">
    <source>
        <dbReference type="EMBL" id="KAF8785756.1"/>
    </source>
</evidence>
<sequence length="88" mass="9797">MNNVSISDEGIYRVNDDPGSKGVPFIKEAEVLETDDGMSTSSALEDILVYNINEELEETSDVNIPALPPPKARKQKLKYIIPTKYKNV</sequence>